<dbReference type="InterPro" id="IPR015943">
    <property type="entry name" value="WD40/YVTN_repeat-like_dom_sf"/>
</dbReference>
<name>A0A0A9WD39_LYGHE</name>
<evidence type="ECO:0000256" key="2">
    <source>
        <dbReference type="ARBA" id="ARBA00022574"/>
    </source>
</evidence>
<dbReference type="EMBL" id="GDHC01006184">
    <property type="protein sequence ID" value="JAQ12445.1"/>
    <property type="molecule type" value="Transcribed_RNA"/>
</dbReference>
<dbReference type="GO" id="GO:0032040">
    <property type="term" value="C:small-subunit processome"/>
    <property type="evidence" value="ECO:0007669"/>
    <property type="project" value="TreeGrafter"/>
</dbReference>
<evidence type="ECO:0000313" key="7">
    <source>
        <dbReference type="EMBL" id="JAQ12445.1"/>
    </source>
</evidence>
<dbReference type="PROSITE" id="PS50294">
    <property type="entry name" value="WD_REPEATS_REGION"/>
    <property type="match status" value="1"/>
</dbReference>
<accession>A0A0A9WD39</accession>
<evidence type="ECO:0000256" key="1">
    <source>
        <dbReference type="ARBA" id="ARBA00004123"/>
    </source>
</evidence>
<dbReference type="PANTHER" id="PTHR19865:SF0">
    <property type="entry name" value="U3 SMALL NUCLEOLAR RNA-INTERACTING PROTEIN 2"/>
    <property type="match status" value="1"/>
</dbReference>
<proteinExistence type="predicted"/>
<gene>
    <name evidence="6" type="primary">RRP9_2</name>
    <name evidence="7" type="synonym">RRP9_1</name>
    <name evidence="6" type="ORF">CM83_17998</name>
    <name evidence="7" type="ORF">g.6989</name>
</gene>
<keyword evidence="3" id="KW-0677">Repeat</keyword>
<evidence type="ECO:0000256" key="3">
    <source>
        <dbReference type="ARBA" id="ARBA00022737"/>
    </source>
</evidence>
<dbReference type="SMART" id="SM00320">
    <property type="entry name" value="WD40"/>
    <property type="match status" value="3"/>
</dbReference>
<dbReference type="EMBL" id="GBHO01037237">
    <property type="protein sequence ID" value="JAG06367.1"/>
    <property type="molecule type" value="Transcribed_RNA"/>
</dbReference>
<dbReference type="InterPro" id="IPR036322">
    <property type="entry name" value="WD40_repeat_dom_sf"/>
</dbReference>
<reference evidence="6" key="1">
    <citation type="journal article" date="2014" name="PLoS ONE">
        <title>Transcriptome-Based Identification of ABC Transporters in the Western Tarnished Plant Bug Lygus hesperus.</title>
        <authorList>
            <person name="Hull J.J."/>
            <person name="Chaney K."/>
            <person name="Geib S.M."/>
            <person name="Fabrick J.A."/>
            <person name="Brent C.S."/>
            <person name="Walsh D."/>
            <person name="Lavine L.C."/>
        </authorList>
    </citation>
    <scope>NUCLEOTIDE SEQUENCE</scope>
</reference>
<dbReference type="PROSITE" id="PS50082">
    <property type="entry name" value="WD_REPEATS_2"/>
    <property type="match status" value="1"/>
</dbReference>
<comment type="subcellular location">
    <subcellularLocation>
        <location evidence="1">Nucleus</location>
    </subcellularLocation>
</comment>
<dbReference type="Pfam" id="PF00400">
    <property type="entry name" value="WD40"/>
    <property type="match status" value="2"/>
</dbReference>
<evidence type="ECO:0000313" key="6">
    <source>
        <dbReference type="EMBL" id="JAG06367.1"/>
    </source>
</evidence>
<reference evidence="6" key="2">
    <citation type="submission" date="2014-07" db="EMBL/GenBank/DDBJ databases">
        <authorList>
            <person name="Hull J."/>
        </authorList>
    </citation>
    <scope>NUCLEOTIDE SEQUENCE</scope>
</reference>
<dbReference type="InterPro" id="IPR001680">
    <property type="entry name" value="WD40_rpt"/>
</dbReference>
<dbReference type="Gene3D" id="2.130.10.10">
    <property type="entry name" value="YVTN repeat-like/Quinoprotein amine dehydrogenase"/>
    <property type="match status" value="1"/>
</dbReference>
<feature type="repeat" description="WD" evidence="5">
    <location>
        <begin position="53"/>
        <end position="86"/>
    </location>
</feature>
<sequence>MAISDTRSYRPSTKDLFEKSTVDTSCVSYLAVGAADGSIAVWELLTLHFKGLLTMHHKAVTGLVFRANTSTLYSVSLDKTLRVWSVPSMLCSDRLFGHESGINAISAMRREVCASAGEDGTMRL</sequence>
<keyword evidence="2 5" id="KW-0853">WD repeat</keyword>
<keyword evidence="4" id="KW-0539">Nucleus</keyword>
<evidence type="ECO:0000256" key="5">
    <source>
        <dbReference type="PROSITE-ProRule" id="PRU00221"/>
    </source>
</evidence>
<dbReference type="AlphaFoldDB" id="A0A0A9WD39"/>
<dbReference type="SUPFAM" id="SSF50978">
    <property type="entry name" value="WD40 repeat-like"/>
    <property type="match status" value="1"/>
</dbReference>
<evidence type="ECO:0000256" key="4">
    <source>
        <dbReference type="ARBA" id="ARBA00023242"/>
    </source>
</evidence>
<dbReference type="GO" id="GO:0034511">
    <property type="term" value="F:U3 snoRNA binding"/>
    <property type="evidence" value="ECO:0007669"/>
    <property type="project" value="InterPro"/>
</dbReference>
<dbReference type="InterPro" id="IPR039241">
    <property type="entry name" value="Rrp9-like"/>
</dbReference>
<organism evidence="6">
    <name type="scientific">Lygus hesperus</name>
    <name type="common">Western plant bug</name>
    <dbReference type="NCBI Taxonomy" id="30085"/>
    <lineage>
        <taxon>Eukaryota</taxon>
        <taxon>Metazoa</taxon>
        <taxon>Ecdysozoa</taxon>
        <taxon>Arthropoda</taxon>
        <taxon>Hexapoda</taxon>
        <taxon>Insecta</taxon>
        <taxon>Pterygota</taxon>
        <taxon>Neoptera</taxon>
        <taxon>Paraneoptera</taxon>
        <taxon>Hemiptera</taxon>
        <taxon>Heteroptera</taxon>
        <taxon>Panheteroptera</taxon>
        <taxon>Cimicomorpha</taxon>
        <taxon>Miridae</taxon>
        <taxon>Mirini</taxon>
        <taxon>Lygus</taxon>
    </lineage>
</organism>
<protein>
    <submittedName>
        <fullName evidence="6">U3 small nucleolar RNA-interacting protein 2</fullName>
    </submittedName>
</protein>
<reference evidence="7" key="3">
    <citation type="journal article" date="2016" name="Gigascience">
        <title>De novo construction of an expanded transcriptome assembly for the western tarnished plant bug, Lygus hesperus.</title>
        <authorList>
            <person name="Tassone E.E."/>
            <person name="Geib S.M."/>
            <person name="Hall B."/>
            <person name="Fabrick J.A."/>
            <person name="Brent C.S."/>
            <person name="Hull J.J."/>
        </authorList>
    </citation>
    <scope>NUCLEOTIDE SEQUENCE</scope>
</reference>
<dbReference type="PANTHER" id="PTHR19865">
    <property type="entry name" value="U3 SMALL NUCLEOLAR RNA INTERACTING PROTEIN 2"/>
    <property type="match status" value="1"/>
</dbReference>